<dbReference type="InterPro" id="IPR006657">
    <property type="entry name" value="MoPterin_dinucl-bd_dom"/>
</dbReference>
<dbReference type="GO" id="GO:0046872">
    <property type="term" value="F:metal ion binding"/>
    <property type="evidence" value="ECO:0007669"/>
    <property type="project" value="UniProtKB-KW"/>
</dbReference>
<dbReference type="PANTHER" id="PTHR43742">
    <property type="entry name" value="TRIMETHYLAMINE-N-OXIDE REDUCTASE"/>
    <property type="match status" value="1"/>
</dbReference>
<keyword evidence="2" id="KW-0004">4Fe-4S</keyword>
<dbReference type="SUPFAM" id="SSF50692">
    <property type="entry name" value="ADC-like"/>
    <property type="match status" value="1"/>
</dbReference>
<dbReference type="SMART" id="SM00926">
    <property type="entry name" value="Molybdop_Fe4S4"/>
    <property type="match status" value="1"/>
</dbReference>
<accession>Q72FP0</accession>
<dbReference type="AlphaFoldDB" id="Q72FP0"/>
<keyword evidence="3" id="KW-0500">Molybdenum</keyword>
<evidence type="ECO:0000256" key="4">
    <source>
        <dbReference type="ARBA" id="ARBA00022723"/>
    </source>
</evidence>
<evidence type="ECO:0000256" key="2">
    <source>
        <dbReference type="ARBA" id="ARBA00022485"/>
    </source>
</evidence>
<reference evidence="10 11" key="1">
    <citation type="journal article" date="2004" name="Nat. Biotechnol.">
        <title>The genome sequence of the anaerobic, sulfate-reducing bacterium Desulfovibrio vulgaris Hildenborough.</title>
        <authorList>
            <person name="Heidelberg J.F."/>
            <person name="Seshadri R."/>
            <person name="Haveman S.A."/>
            <person name="Hemme C.L."/>
            <person name="Paulsen I.T."/>
            <person name="Kolonay J.F."/>
            <person name="Eisen J.A."/>
            <person name="Ward N."/>
            <person name="Methe B."/>
            <person name="Brinkac L.M."/>
            <person name="Daugherty S.C."/>
            <person name="Deboy R.T."/>
            <person name="Dodson R.J."/>
            <person name="Durkin A.S."/>
            <person name="Madupu R."/>
            <person name="Nelson W.C."/>
            <person name="Sullivan S.A."/>
            <person name="Fouts D."/>
            <person name="Haft D.H."/>
            <person name="Selengut J."/>
            <person name="Peterson J.D."/>
            <person name="Davidsen T.M."/>
            <person name="Zafar N."/>
            <person name="Zhou L."/>
            <person name="Radune D."/>
            <person name="Dimitrov G."/>
            <person name="Hance M."/>
            <person name="Tran K."/>
            <person name="Khouri H."/>
            <person name="Gill J."/>
            <person name="Utterback T.R."/>
            <person name="Feldblyum T.V."/>
            <person name="Wall J.D."/>
            <person name="Voordouw G."/>
            <person name="Fraser C.M."/>
        </authorList>
    </citation>
    <scope>NUCLEOTIDE SEQUENCE [LARGE SCALE GENOMIC DNA]</scope>
    <source>
        <strain evidence="11">ATCC 29579 / DSM 644 / NCIMB 8303 / VKM B-1760 / Hildenborough</strain>
    </source>
</reference>
<dbReference type="PaxDb" id="882-DVU_0173"/>
<dbReference type="InterPro" id="IPR009010">
    <property type="entry name" value="Asp_de-COase-like_dom_sf"/>
</dbReference>
<evidence type="ECO:0000313" key="10">
    <source>
        <dbReference type="EMBL" id="AAS94657.1"/>
    </source>
</evidence>
<comment type="interaction">
    <interactant intactId="EBI-10071733">
        <id>Q72FP0</id>
    </interactant>
    <interactant intactId="EBI-10071935">
        <id>Q72FP1</id>
        <label>DVU_0172</label>
    </interactant>
    <organismsDiffer>false</organismsDiffer>
    <experiments>4</experiments>
</comment>
<dbReference type="Gene3D" id="3.40.228.10">
    <property type="entry name" value="Dimethylsulfoxide Reductase, domain 2"/>
    <property type="match status" value="1"/>
</dbReference>
<dbReference type="GO" id="GO:0043546">
    <property type="term" value="F:molybdopterin cofactor binding"/>
    <property type="evidence" value="ECO:0007669"/>
    <property type="project" value="InterPro"/>
</dbReference>
<keyword evidence="11" id="KW-1185">Reference proteome</keyword>
<dbReference type="Gene3D" id="2.20.25.90">
    <property type="entry name" value="ADC-like domains"/>
    <property type="match status" value="1"/>
</dbReference>
<gene>
    <name evidence="10" type="ordered locus">DVU_0173</name>
</gene>
<dbReference type="PROSITE" id="PS00551">
    <property type="entry name" value="MOLYBDOPTERIN_PROK_1"/>
    <property type="match status" value="1"/>
</dbReference>
<evidence type="ECO:0000313" key="11">
    <source>
        <dbReference type="Proteomes" id="UP000002194"/>
    </source>
</evidence>
<dbReference type="Pfam" id="PF00384">
    <property type="entry name" value="Molybdopterin"/>
    <property type="match status" value="1"/>
</dbReference>
<dbReference type="PATRIC" id="fig|882.5.peg.169"/>
<dbReference type="EMBL" id="AE017285">
    <property type="protein sequence ID" value="AAS94657.1"/>
    <property type="molecule type" value="Genomic_DNA"/>
</dbReference>
<dbReference type="SMR" id="Q72FP0"/>
<dbReference type="BioCyc" id="MetaCyc:MONOMER-12530"/>
<dbReference type="PhylomeDB" id="Q72FP0"/>
<evidence type="ECO:0000256" key="5">
    <source>
        <dbReference type="ARBA" id="ARBA00022729"/>
    </source>
</evidence>
<evidence type="ECO:0000256" key="8">
    <source>
        <dbReference type="ARBA" id="ARBA00023014"/>
    </source>
</evidence>
<dbReference type="InterPro" id="IPR027467">
    <property type="entry name" value="MopterinOxRdtase_cofactor_BS"/>
</dbReference>
<name>Q72FP0_NITV2</name>
<comment type="similarity">
    <text evidence="1">Belongs to the prokaryotic molybdopterin-containing oxidoreductase family.</text>
</comment>
<dbReference type="GO" id="GO:0051539">
    <property type="term" value="F:4 iron, 4 sulfur cluster binding"/>
    <property type="evidence" value="ECO:0007669"/>
    <property type="project" value="UniProtKB-KW"/>
</dbReference>
<dbReference type="Gene3D" id="3.40.50.740">
    <property type="match status" value="1"/>
</dbReference>
<sequence>MWCYAPHDDVLRHASGHHAPCDHSRHDVGHTAEERMAERRSVYSVCGMCSVRCPIMVDVEDGKARWIQGNPHSALKGALCARGAAGIALENDPERPLRPLIRVGARGEGKWREASWDEALDHIASRLKIVTAEHGGRSILWSDRGGPFMDLHQAFVRGLGSPNYCNHDASCARNVQHACRSVTGMGRKEVVYDFRNCKHIVLQTRNILEAINVGEANAVLDALGNGCRLSVIDIRATVSSSKAHDFFMVRPGTDYAFNLAVINVLIGEKLYDAAYVERHVDGFDALSTFVAPYTPAWAEGETGIAAAAITDFARKLAEAAPHVVWHPGWMTARYNDSFMVSRTAYIINALMGAIGAKGGLPLANTAKDVGRKGLKKFVDLLPKPDEKRADGVGWRHTQFDAGPGIVNFAYDAIESGDPYPVKAYICYRHDPLMAMPDPDTLRRKLDHLDLLVSVTFSWSDTAWFADVVLPLSTYLSRESVVAHKGGLKPQFFVRKRAMQPVADSRAEWEIISGLSRRLGIDALAFDSIEDMWNYQLDGTGVSIADFDAKGFVELADKPLYRDIEGFTFPTPSGKIEMVSGKWAKAGLDTLPPYVSPAHPPQDGFRVAFGRCALHTQGHTVNNPLLHEQMPENTAWMHPTRAAALGIACGDLVEVFSARGSAGIMPVTVTPYVHPEALFMIHGFGHRLPVESRAYGRGVADQDLMPGGLSVYDKSGGCVSLQEHFVTVRKAGVR</sequence>
<dbReference type="CDD" id="cd02778">
    <property type="entry name" value="MopB_CT_Thiosulfate-R-like"/>
    <property type="match status" value="1"/>
</dbReference>
<dbReference type="OrthoDB" id="9803192at2"/>
<evidence type="ECO:0000259" key="9">
    <source>
        <dbReference type="PROSITE" id="PS51669"/>
    </source>
</evidence>
<dbReference type="SUPFAM" id="SSF53706">
    <property type="entry name" value="Formate dehydrogenase/DMSO reductase, domains 1-3"/>
    <property type="match status" value="1"/>
</dbReference>
<dbReference type="Gene3D" id="2.40.40.20">
    <property type="match status" value="1"/>
</dbReference>
<dbReference type="EnsemblBacteria" id="AAS94657">
    <property type="protein sequence ID" value="AAS94657"/>
    <property type="gene ID" value="DVU_0173"/>
</dbReference>
<dbReference type="Pfam" id="PF01568">
    <property type="entry name" value="Molydop_binding"/>
    <property type="match status" value="1"/>
</dbReference>
<organism evidence="10 11">
    <name type="scientific">Nitratidesulfovibrio vulgaris (strain ATCC 29579 / DSM 644 / CCUG 34227 / NCIMB 8303 / VKM B-1760 / Hildenborough)</name>
    <name type="common">Desulfovibrio vulgaris</name>
    <dbReference type="NCBI Taxonomy" id="882"/>
    <lineage>
        <taxon>Bacteria</taxon>
        <taxon>Pseudomonadati</taxon>
        <taxon>Thermodesulfobacteriota</taxon>
        <taxon>Desulfovibrionia</taxon>
        <taxon>Desulfovibrionales</taxon>
        <taxon>Desulfovibrionaceae</taxon>
        <taxon>Nitratidesulfovibrio</taxon>
    </lineage>
</organism>
<protein>
    <submittedName>
        <fullName evidence="10">Thiosulfate reductase, putative</fullName>
    </submittedName>
</protein>
<evidence type="ECO:0000256" key="6">
    <source>
        <dbReference type="ARBA" id="ARBA00023002"/>
    </source>
</evidence>
<evidence type="ECO:0000256" key="3">
    <source>
        <dbReference type="ARBA" id="ARBA00022505"/>
    </source>
</evidence>
<dbReference type="eggNOG" id="COG0243">
    <property type="taxonomic scope" value="Bacteria"/>
</dbReference>
<keyword evidence="7" id="KW-0408">Iron</keyword>
<feature type="domain" description="4Fe-4S Mo/W bis-MGD-type" evidence="9">
    <location>
        <begin position="39"/>
        <end position="94"/>
    </location>
</feature>
<proteinExistence type="evidence at protein level"/>
<evidence type="ECO:0000256" key="1">
    <source>
        <dbReference type="ARBA" id="ARBA00010312"/>
    </source>
</evidence>
<dbReference type="PANTHER" id="PTHR43742:SF9">
    <property type="entry name" value="TETRATHIONATE REDUCTASE SUBUNIT A"/>
    <property type="match status" value="1"/>
</dbReference>
<dbReference type="PROSITE" id="PS51669">
    <property type="entry name" value="4FE4S_MOW_BIS_MGD"/>
    <property type="match status" value="1"/>
</dbReference>
<dbReference type="STRING" id="882.DVU_0173"/>
<dbReference type="IntAct" id="Q72FP0">
    <property type="interactions" value="3"/>
</dbReference>
<dbReference type="HOGENOM" id="CLU_000422_13_3_7"/>
<keyword evidence="5" id="KW-0732">Signal</keyword>
<evidence type="ECO:0000256" key="7">
    <source>
        <dbReference type="ARBA" id="ARBA00023004"/>
    </source>
</evidence>
<dbReference type="InterPro" id="IPR006963">
    <property type="entry name" value="Mopterin_OxRdtase_4Fe-4S_dom"/>
</dbReference>
<dbReference type="KEGG" id="dvu:DVU_0173"/>
<dbReference type="GO" id="GO:0016491">
    <property type="term" value="F:oxidoreductase activity"/>
    <property type="evidence" value="ECO:0007669"/>
    <property type="project" value="UniProtKB-KW"/>
</dbReference>
<dbReference type="InterPro" id="IPR006656">
    <property type="entry name" value="Mopterin_OxRdtase"/>
</dbReference>
<dbReference type="Pfam" id="PF04879">
    <property type="entry name" value="Molybdop_Fe4S4"/>
    <property type="match status" value="1"/>
</dbReference>
<keyword evidence="4" id="KW-0479">Metal-binding</keyword>
<dbReference type="RefSeq" id="WP_010937484.1">
    <property type="nucleotide sequence ID" value="NC_002937.3"/>
</dbReference>
<dbReference type="Proteomes" id="UP000002194">
    <property type="component" value="Chromosome"/>
</dbReference>
<dbReference type="InterPro" id="IPR050612">
    <property type="entry name" value="Prok_Mopterin_Oxidored"/>
</dbReference>
<keyword evidence="6" id="KW-0560">Oxidoreductase</keyword>
<keyword evidence="8" id="KW-0411">Iron-sulfur</keyword>
<dbReference type="Gene3D" id="3.30.2070.10">
    <property type="entry name" value="Formate dehydrogenase/DMSO reductase"/>
    <property type="match status" value="1"/>
</dbReference>
<dbReference type="CDD" id="cd02755">
    <property type="entry name" value="MopB_Thiosulfate-R-like"/>
    <property type="match status" value="1"/>
</dbReference>